<organism evidence="3 4">
    <name type="scientific">Carya illinoinensis</name>
    <name type="common">Pecan</name>
    <dbReference type="NCBI Taxonomy" id="32201"/>
    <lineage>
        <taxon>Eukaryota</taxon>
        <taxon>Viridiplantae</taxon>
        <taxon>Streptophyta</taxon>
        <taxon>Embryophyta</taxon>
        <taxon>Tracheophyta</taxon>
        <taxon>Spermatophyta</taxon>
        <taxon>Magnoliopsida</taxon>
        <taxon>eudicotyledons</taxon>
        <taxon>Gunneridae</taxon>
        <taxon>Pentapetalae</taxon>
        <taxon>rosids</taxon>
        <taxon>fabids</taxon>
        <taxon>Fagales</taxon>
        <taxon>Juglandaceae</taxon>
        <taxon>Carya</taxon>
    </lineage>
</organism>
<comment type="caution">
    <text evidence="3">The sequence shown here is derived from an EMBL/GenBank/DDBJ whole genome shotgun (WGS) entry which is preliminary data.</text>
</comment>
<dbReference type="EMBL" id="CM031824">
    <property type="protein sequence ID" value="KAG6625212.1"/>
    <property type="molecule type" value="Genomic_DNA"/>
</dbReference>
<reference evidence="3" key="1">
    <citation type="submission" date="2020-12" db="EMBL/GenBank/DDBJ databases">
        <title>WGS assembly of Carya illinoinensis cv. Pawnee.</title>
        <authorList>
            <person name="Platts A."/>
            <person name="Shu S."/>
            <person name="Wright S."/>
            <person name="Barry K."/>
            <person name="Edger P."/>
            <person name="Pires J.C."/>
            <person name="Schmutz J."/>
        </authorList>
    </citation>
    <scope>NUCLEOTIDE SEQUENCE</scope>
    <source>
        <tissue evidence="3">Leaf</tissue>
    </source>
</reference>
<accession>A0A8T1N587</accession>
<dbReference type="PROSITE" id="PS50104">
    <property type="entry name" value="TIR"/>
    <property type="match status" value="1"/>
</dbReference>
<proteinExistence type="predicted"/>
<dbReference type="GO" id="GO:0007165">
    <property type="term" value="P:signal transduction"/>
    <property type="evidence" value="ECO:0007669"/>
    <property type="project" value="InterPro"/>
</dbReference>
<keyword evidence="4" id="KW-1185">Reference proteome</keyword>
<evidence type="ECO:0000259" key="2">
    <source>
        <dbReference type="PROSITE" id="PS50104"/>
    </source>
</evidence>
<name>A0A8T1N587_CARIL</name>
<gene>
    <name evidence="3" type="ORF">CIPAW_16G080900</name>
</gene>
<dbReference type="InterPro" id="IPR000157">
    <property type="entry name" value="TIR_dom"/>
</dbReference>
<evidence type="ECO:0000313" key="3">
    <source>
        <dbReference type="EMBL" id="KAG6625212.1"/>
    </source>
</evidence>
<sequence length="169" mass="19193">MAFQGASSFSSSSSLSPSPHRWTYDVFLSFRGEDTRKSFTAHLHDALCRKNINTYIDDKLPRGEKISPALLKAIENSRISIVILSKNYASSPWCLDELKKIIDCKISKQQKILPVFYDVSPTEVRYQRTNFGKALAKLKGRFENETEVQKWKEALKKVADLAGFTLGDK</sequence>
<dbReference type="PANTHER" id="PTHR32009">
    <property type="entry name" value="TMV RESISTANCE PROTEIN N-LIKE"/>
    <property type="match status" value="1"/>
</dbReference>
<evidence type="ECO:0000256" key="1">
    <source>
        <dbReference type="ARBA" id="ARBA00023027"/>
    </source>
</evidence>
<dbReference type="AlphaFoldDB" id="A0A8T1N587"/>
<evidence type="ECO:0000313" key="4">
    <source>
        <dbReference type="Proteomes" id="UP000811609"/>
    </source>
</evidence>
<dbReference type="Pfam" id="PF01582">
    <property type="entry name" value="TIR"/>
    <property type="match status" value="1"/>
</dbReference>
<dbReference type="Proteomes" id="UP000811609">
    <property type="component" value="Chromosome 16"/>
</dbReference>
<dbReference type="FunFam" id="3.40.50.10140:FF:000007">
    <property type="entry name" value="Disease resistance protein (TIR-NBS-LRR class)"/>
    <property type="match status" value="1"/>
</dbReference>
<keyword evidence="1" id="KW-0520">NAD</keyword>
<feature type="domain" description="TIR" evidence="2">
    <location>
        <begin position="22"/>
        <end position="169"/>
    </location>
</feature>
<dbReference type="PANTHER" id="PTHR32009:SF146">
    <property type="entry name" value="TIR DOMAIN-CONTAINING PROTEIN"/>
    <property type="match status" value="1"/>
</dbReference>
<protein>
    <recommendedName>
        <fullName evidence="2">TIR domain-containing protein</fullName>
    </recommendedName>
</protein>
<dbReference type="SMART" id="SM00255">
    <property type="entry name" value="TIR"/>
    <property type="match status" value="1"/>
</dbReference>